<keyword evidence="1" id="KW-0732">Signal</keyword>
<keyword evidence="4" id="KW-1185">Reference proteome</keyword>
<evidence type="ECO:0000259" key="2">
    <source>
        <dbReference type="Pfam" id="PF13930"/>
    </source>
</evidence>
<dbReference type="Gene3D" id="3.40.570.10">
    <property type="entry name" value="Extracellular Endonuclease, subunit A"/>
    <property type="match status" value="1"/>
</dbReference>
<feature type="signal peptide" evidence="1">
    <location>
        <begin position="1"/>
        <end position="27"/>
    </location>
</feature>
<dbReference type="RefSeq" id="WP_057821248.1">
    <property type="nucleotide sequence ID" value="NZ_AZEC01000010.1"/>
</dbReference>
<sequence length="286" mass="31481">MKKMKFSAILLLAVALLAGCSTPTESAAAKKNSTLSTQVSRLTKQNKATAARIADDKQSMADDQSTIADLQKELNNDKAAVASSTKKEKAPQKSATDLANLNYDGTGEIVVNNNDPGFSAADLSTAKGAWEQYADLDKLNRATDANALLNHSLMPTTKRTALTWDPTGWRNKRTAHGWLYNRSHLIGFQLSGENNNPKNLITGTQTLNNPEMLAHEMDIAYYLKQSNQHFVRYEVKPIYRGDELVARGVQMRAQSTGDNTIRFNVYIFNVEPGYTINYTDGTSVKG</sequence>
<evidence type="ECO:0000313" key="4">
    <source>
        <dbReference type="Proteomes" id="UP000051330"/>
    </source>
</evidence>
<dbReference type="EMBL" id="AZEC01000010">
    <property type="protein sequence ID" value="KRL11929.1"/>
    <property type="molecule type" value="Genomic_DNA"/>
</dbReference>
<reference evidence="3 4" key="1">
    <citation type="journal article" date="2015" name="Genome Announc.">
        <title>Expanding the biotechnology potential of lactobacilli through comparative genomics of 213 strains and associated genera.</title>
        <authorList>
            <person name="Sun Z."/>
            <person name="Harris H.M."/>
            <person name="McCann A."/>
            <person name="Guo C."/>
            <person name="Argimon S."/>
            <person name="Zhang W."/>
            <person name="Yang X."/>
            <person name="Jeffery I.B."/>
            <person name="Cooney J.C."/>
            <person name="Kagawa T.F."/>
            <person name="Liu W."/>
            <person name="Song Y."/>
            <person name="Salvetti E."/>
            <person name="Wrobel A."/>
            <person name="Rasinkangas P."/>
            <person name="Parkhill J."/>
            <person name="Rea M.C."/>
            <person name="O'Sullivan O."/>
            <person name="Ritari J."/>
            <person name="Douillard F.P."/>
            <person name="Paul Ross R."/>
            <person name="Yang R."/>
            <person name="Briner A.E."/>
            <person name="Felis G.E."/>
            <person name="de Vos W.M."/>
            <person name="Barrangou R."/>
            <person name="Klaenhammer T.R."/>
            <person name="Caufield P.W."/>
            <person name="Cui Y."/>
            <person name="Zhang H."/>
            <person name="O'Toole P.W."/>
        </authorList>
    </citation>
    <scope>NUCLEOTIDE SEQUENCE [LARGE SCALE GENOMIC DNA]</scope>
    <source>
        <strain evidence="3 4">DSM 12744</strain>
    </source>
</reference>
<dbReference type="InterPro" id="IPR044927">
    <property type="entry name" value="Endonuclea_NS_2"/>
</dbReference>
<dbReference type="InterPro" id="IPR044929">
    <property type="entry name" value="DNA/RNA_non-sp_Endonuclease_sf"/>
</dbReference>
<dbReference type="Pfam" id="PF13930">
    <property type="entry name" value="Endonuclea_NS_2"/>
    <property type="match status" value="1"/>
</dbReference>
<proteinExistence type="predicted"/>
<organism evidence="3 4">
    <name type="scientific">Schleiferilactobacillus perolens DSM 12744</name>
    <dbReference type="NCBI Taxonomy" id="1423792"/>
    <lineage>
        <taxon>Bacteria</taxon>
        <taxon>Bacillati</taxon>
        <taxon>Bacillota</taxon>
        <taxon>Bacilli</taxon>
        <taxon>Lactobacillales</taxon>
        <taxon>Lactobacillaceae</taxon>
        <taxon>Schleiferilactobacillus</taxon>
    </lineage>
</organism>
<dbReference type="AlphaFoldDB" id="A0A0R1MWI7"/>
<accession>A0A0R1MWI7</accession>
<dbReference type="PROSITE" id="PS51257">
    <property type="entry name" value="PROKAR_LIPOPROTEIN"/>
    <property type="match status" value="1"/>
</dbReference>
<dbReference type="Proteomes" id="UP000051330">
    <property type="component" value="Unassembled WGS sequence"/>
</dbReference>
<name>A0A0R1MWI7_9LACO</name>
<comment type="caution">
    <text evidence="3">The sequence shown here is derived from an EMBL/GenBank/DDBJ whole genome shotgun (WGS) entry which is preliminary data.</text>
</comment>
<dbReference type="STRING" id="1423792.FD09_GL000537"/>
<protein>
    <submittedName>
        <fullName evidence="3">DNA-entry nuclease</fullName>
    </submittedName>
</protein>
<evidence type="ECO:0000313" key="3">
    <source>
        <dbReference type="EMBL" id="KRL11929.1"/>
    </source>
</evidence>
<feature type="chain" id="PRO_5039320521" evidence="1">
    <location>
        <begin position="28"/>
        <end position="286"/>
    </location>
</feature>
<dbReference type="PATRIC" id="fig|1423792.3.peg.546"/>
<gene>
    <name evidence="3" type="ORF">FD09_GL000537</name>
</gene>
<evidence type="ECO:0000256" key="1">
    <source>
        <dbReference type="SAM" id="SignalP"/>
    </source>
</evidence>
<feature type="domain" description="Type VII secretion system protein EssD-like" evidence="2">
    <location>
        <begin position="124"/>
        <end position="256"/>
    </location>
</feature>